<protein>
    <recommendedName>
        <fullName evidence="5">Protein-glutamine gamma-glutamyltransferase TgpA N-terminal domain-containing protein</fullName>
    </recommendedName>
</protein>
<evidence type="ECO:0000313" key="4">
    <source>
        <dbReference type="Proteomes" id="UP001158297"/>
    </source>
</evidence>
<comment type="caution">
    <text evidence="3">The sequence shown here is derived from an EMBL/GenBank/DDBJ whole genome shotgun (WGS) entry which is preliminary data.</text>
</comment>
<proteinExistence type="predicted"/>
<feature type="transmembrane region" description="Helical" evidence="2">
    <location>
        <begin position="184"/>
        <end position="205"/>
    </location>
</feature>
<feature type="transmembrane region" description="Helical" evidence="2">
    <location>
        <begin position="151"/>
        <end position="172"/>
    </location>
</feature>
<evidence type="ECO:0000313" key="3">
    <source>
        <dbReference type="EMBL" id="MDH0364356.1"/>
    </source>
</evidence>
<dbReference type="EMBL" id="JAODZU010000019">
    <property type="protein sequence ID" value="MDH0364356.1"/>
    <property type="molecule type" value="Genomic_DNA"/>
</dbReference>
<feature type="transmembrane region" description="Helical" evidence="2">
    <location>
        <begin position="105"/>
        <end position="121"/>
    </location>
</feature>
<feature type="region of interest" description="Disordered" evidence="1">
    <location>
        <begin position="224"/>
        <end position="243"/>
    </location>
</feature>
<keyword evidence="2" id="KW-1133">Transmembrane helix</keyword>
<dbReference type="RefSeq" id="WP_279860428.1">
    <property type="nucleotide sequence ID" value="NZ_JAODZU010000019.1"/>
</dbReference>
<sequence>MNLWRRTPAVAPTSPRLGTRGVVVLTALSYWCTCMALMYLNRRAGGMGFGLVTWSLWTWWGFHGAWKHVLAQEAQAGRKRSIAMGSVTALVAVLLFPGLLRGGAILWLCLCLLLIIGARAPRMRTDRDFYLTLLVVMTVGFWLATDWAADWTLWFYLGPAWLWGALALAWHHAAQAPLAGWKKIALACGFMALVVTLTSSLFLWAPRPPSLGFGFLPGGDVQGWADSRPEAGEGPAALGAGAGAARGSGAGGAGGQGSAGQAGASDWQALIHAMRHSAQDGSIPQWQRRAMHGMADQGQALLERWQSLQQTLSIPYPPWWWLMVLAAAWCGWRWRYRIGVQLGLLAAWGLQPVSPWLSMRLSTRSLDWALHGRGCRALPGESRREHWLRYPHWPQVAHAWVLQVLDAYGSVRFGGAAATADQAQRVRQLAATLADILHELPTMPRPAGPAPGPAPRTA</sequence>
<gene>
    <name evidence="3" type="ORF">N7330_15035</name>
</gene>
<feature type="transmembrane region" description="Helical" evidence="2">
    <location>
        <begin position="128"/>
        <end position="145"/>
    </location>
</feature>
<reference evidence="3" key="1">
    <citation type="submission" date="2022-09" db="EMBL/GenBank/DDBJ databases">
        <title>Intensive care unit water sources are persistently colonized with multi-drug resistant bacteria and are the site of extensive horizontal gene transfer of antibiotic resistance genes.</title>
        <authorList>
            <person name="Diorio-Toth L."/>
        </authorList>
    </citation>
    <scope>NUCLEOTIDE SEQUENCE</scope>
    <source>
        <strain evidence="3">GD04130</strain>
    </source>
</reference>
<organism evidence="3 4">
    <name type="scientific">Comamonas aquatica</name>
    <dbReference type="NCBI Taxonomy" id="225991"/>
    <lineage>
        <taxon>Bacteria</taxon>
        <taxon>Pseudomonadati</taxon>
        <taxon>Pseudomonadota</taxon>
        <taxon>Betaproteobacteria</taxon>
        <taxon>Burkholderiales</taxon>
        <taxon>Comamonadaceae</taxon>
        <taxon>Comamonas</taxon>
    </lineage>
</organism>
<feature type="transmembrane region" description="Helical" evidence="2">
    <location>
        <begin position="21"/>
        <end position="40"/>
    </location>
</feature>
<keyword evidence="2" id="KW-0812">Transmembrane</keyword>
<evidence type="ECO:0000256" key="1">
    <source>
        <dbReference type="SAM" id="MobiDB-lite"/>
    </source>
</evidence>
<name>A0AA42HWQ9_9BURK</name>
<evidence type="ECO:0000256" key="2">
    <source>
        <dbReference type="SAM" id="Phobius"/>
    </source>
</evidence>
<evidence type="ECO:0008006" key="5">
    <source>
        <dbReference type="Google" id="ProtNLM"/>
    </source>
</evidence>
<keyword evidence="2" id="KW-0472">Membrane</keyword>
<dbReference type="AlphaFoldDB" id="A0AA42HWQ9"/>
<dbReference type="Proteomes" id="UP001158297">
    <property type="component" value="Unassembled WGS sequence"/>
</dbReference>
<accession>A0AA42HWQ9</accession>